<keyword evidence="3" id="KW-1185">Reference proteome</keyword>
<sequence>MENIVLQIIAKYSGIFPLELRFRELADGNKASILIYREYLELYANSCSLQVGNIWNKASILIYRELADWNKGRSVSRIAIPSALFRQFHATPLLLTSVRVLQVLQLLLWFTWYTMVIFVLLIVMPALAIGKP</sequence>
<keyword evidence="1" id="KW-0472">Membrane</keyword>
<accession>A0AAN9PWI2</accession>
<dbReference type="Proteomes" id="UP001359559">
    <property type="component" value="Unassembled WGS sequence"/>
</dbReference>
<name>A0AAN9PWI2_CLITE</name>
<reference evidence="2 3" key="1">
    <citation type="submission" date="2024-01" db="EMBL/GenBank/DDBJ databases">
        <title>The genomes of 5 underutilized Papilionoideae crops provide insights into root nodulation and disease resistance.</title>
        <authorList>
            <person name="Yuan L."/>
        </authorList>
    </citation>
    <scope>NUCLEOTIDE SEQUENCE [LARGE SCALE GENOMIC DNA]</scope>
    <source>
        <strain evidence="2">LY-2023</strain>
        <tissue evidence="2">Leaf</tissue>
    </source>
</reference>
<keyword evidence="1" id="KW-1133">Transmembrane helix</keyword>
<dbReference type="EMBL" id="JAYKXN010000002">
    <property type="protein sequence ID" value="KAK7311493.1"/>
    <property type="molecule type" value="Genomic_DNA"/>
</dbReference>
<proteinExistence type="predicted"/>
<evidence type="ECO:0000256" key="1">
    <source>
        <dbReference type="SAM" id="Phobius"/>
    </source>
</evidence>
<feature type="transmembrane region" description="Helical" evidence="1">
    <location>
        <begin position="106"/>
        <end position="129"/>
    </location>
</feature>
<dbReference type="AlphaFoldDB" id="A0AAN9PWI2"/>
<organism evidence="2 3">
    <name type="scientific">Clitoria ternatea</name>
    <name type="common">Butterfly pea</name>
    <dbReference type="NCBI Taxonomy" id="43366"/>
    <lineage>
        <taxon>Eukaryota</taxon>
        <taxon>Viridiplantae</taxon>
        <taxon>Streptophyta</taxon>
        <taxon>Embryophyta</taxon>
        <taxon>Tracheophyta</taxon>
        <taxon>Spermatophyta</taxon>
        <taxon>Magnoliopsida</taxon>
        <taxon>eudicotyledons</taxon>
        <taxon>Gunneridae</taxon>
        <taxon>Pentapetalae</taxon>
        <taxon>rosids</taxon>
        <taxon>fabids</taxon>
        <taxon>Fabales</taxon>
        <taxon>Fabaceae</taxon>
        <taxon>Papilionoideae</taxon>
        <taxon>50 kb inversion clade</taxon>
        <taxon>NPAAA clade</taxon>
        <taxon>indigoferoid/millettioid clade</taxon>
        <taxon>Phaseoleae</taxon>
        <taxon>Clitoria</taxon>
    </lineage>
</organism>
<keyword evidence="1" id="KW-0812">Transmembrane</keyword>
<comment type="caution">
    <text evidence="2">The sequence shown here is derived from an EMBL/GenBank/DDBJ whole genome shotgun (WGS) entry which is preliminary data.</text>
</comment>
<evidence type="ECO:0000313" key="2">
    <source>
        <dbReference type="EMBL" id="KAK7311493.1"/>
    </source>
</evidence>
<protein>
    <submittedName>
        <fullName evidence="2">Uncharacterized protein</fullName>
    </submittedName>
</protein>
<evidence type="ECO:0000313" key="3">
    <source>
        <dbReference type="Proteomes" id="UP001359559"/>
    </source>
</evidence>
<gene>
    <name evidence="2" type="ORF">RJT34_09680</name>
</gene>